<name>A0ABM8STG6_9BURK</name>
<organism evidence="1 2">
    <name type="scientific">Paraburkholderia nemoris</name>
    <dbReference type="NCBI Taxonomy" id="2793076"/>
    <lineage>
        <taxon>Bacteria</taxon>
        <taxon>Pseudomonadati</taxon>
        <taxon>Pseudomonadota</taxon>
        <taxon>Betaproteobacteria</taxon>
        <taxon>Burkholderiales</taxon>
        <taxon>Burkholderiaceae</taxon>
        <taxon>Paraburkholderia</taxon>
    </lineage>
</organism>
<gene>
    <name evidence="1" type="ORF">R69776_06566</name>
</gene>
<reference evidence="1 2" key="1">
    <citation type="submission" date="2021-02" db="EMBL/GenBank/DDBJ databases">
        <authorList>
            <person name="Vanwijnsberghe S."/>
        </authorList>
    </citation>
    <scope>NUCLEOTIDE SEQUENCE [LARGE SCALE GENOMIC DNA]</scope>
    <source>
        <strain evidence="1 2">R-69776</strain>
    </source>
</reference>
<dbReference type="Proteomes" id="UP000673821">
    <property type="component" value="Unassembled WGS sequence"/>
</dbReference>
<evidence type="ECO:0000313" key="2">
    <source>
        <dbReference type="Proteomes" id="UP000673821"/>
    </source>
</evidence>
<protein>
    <submittedName>
        <fullName evidence="1">Uncharacterized protein</fullName>
    </submittedName>
</protein>
<comment type="caution">
    <text evidence="1">The sequence shown here is derived from an EMBL/GenBank/DDBJ whole genome shotgun (WGS) entry which is preliminary data.</text>
</comment>
<accession>A0ABM8STG6</accession>
<keyword evidence="2" id="KW-1185">Reference proteome</keyword>
<sequence length="84" mass="8871">MVAANAQPLQKVEPADTFCSHFGCGAQNVSVSEADPWEVHSPVLRPRSVAYNGFELEHGVCVRGQAGAAVKENIFESTGVGDAQ</sequence>
<dbReference type="EMBL" id="CAJNBH010000025">
    <property type="protein sequence ID" value="CAE6830062.1"/>
    <property type="molecule type" value="Genomic_DNA"/>
</dbReference>
<evidence type="ECO:0000313" key="1">
    <source>
        <dbReference type="EMBL" id="CAE6830062.1"/>
    </source>
</evidence>
<proteinExistence type="predicted"/>